<evidence type="ECO:0000256" key="1">
    <source>
        <dbReference type="ARBA" id="ARBA00022679"/>
    </source>
</evidence>
<dbReference type="GO" id="GO:0016747">
    <property type="term" value="F:acyltransferase activity, transferring groups other than amino-acyl groups"/>
    <property type="evidence" value="ECO:0007669"/>
    <property type="project" value="InterPro"/>
</dbReference>
<proteinExistence type="predicted"/>
<protein>
    <submittedName>
        <fullName evidence="4">AAC(3)-I family aminoglycoside 3-N-acetyltransferase</fullName>
    </submittedName>
</protein>
<dbReference type="Proteomes" id="UP000223527">
    <property type="component" value="Unassembled WGS sequence"/>
</dbReference>
<evidence type="ECO:0000313" key="5">
    <source>
        <dbReference type="Proteomes" id="UP000223527"/>
    </source>
</evidence>
<dbReference type="PROSITE" id="PS51186">
    <property type="entry name" value="GNAT"/>
    <property type="match status" value="1"/>
</dbReference>
<gene>
    <name evidence="4" type="ORF">CR162_10855</name>
</gene>
<dbReference type="SUPFAM" id="SSF55729">
    <property type="entry name" value="Acyl-CoA N-acyltransferases (Nat)"/>
    <property type="match status" value="1"/>
</dbReference>
<name>A0A2C7AA70_9PROT</name>
<dbReference type="PANTHER" id="PTHR43877">
    <property type="entry name" value="AMINOALKYLPHOSPHONATE N-ACETYLTRANSFERASE-RELATED-RELATED"/>
    <property type="match status" value="1"/>
</dbReference>
<sequence length="157" mass="16966">MPFPAAAIRRLAAGDAPLARQLNALFGEAFADPGTYGATPPPDAYLEALLAREHVIALVAEEAGRVVGGLVAYELDKLERMRREIYIYDLAVEAAQRRRGIATALVGRLRGIAARRGAWIIFVQADHGDGLAIALYEKLGLREEVLHYDIPVPAPGP</sequence>
<keyword evidence="5" id="KW-1185">Reference proteome</keyword>
<dbReference type="Pfam" id="PF00583">
    <property type="entry name" value="Acetyltransf_1"/>
    <property type="match status" value="1"/>
</dbReference>
<feature type="domain" description="N-acetyltransferase" evidence="3">
    <location>
        <begin position="6"/>
        <end position="157"/>
    </location>
</feature>
<evidence type="ECO:0000259" key="3">
    <source>
        <dbReference type="PROSITE" id="PS51186"/>
    </source>
</evidence>
<dbReference type="OrthoDB" id="9796129at2"/>
<dbReference type="RefSeq" id="WP_099095575.1">
    <property type="nucleotide sequence ID" value="NZ_PDNU01000017.1"/>
</dbReference>
<dbReference type="EMBL" id="PDNU01000017">
    <property type="protein sequence ID" value="PHK94929.1"/>
    <property type="molecule type" value="Genomic_DNA"/>
</dbReference>
<keyword evidence="1 4" id="KW-0808">Transferase</keyword>
<organism evidence="4 5">
    <name type="scientific">Teichococcus rhizosphaerae</name>
    <dbReference type="NCBI Taxonomy" id="1335062"/>
    <lineage>
        <taxon>Bacteria</taxon>
        <taxon>Pseudomonadati</taxon>
        <taxon>Pseudomonadota</taxon>
        <taxon>Alphaproteobacteria</taxon>
        <taxon>Acetobacterales</taxon>
        <taxon>Roseomonadaceae</taxon>
        <taxon>Roseomonas</taxon>
    </lineage>
</organism>
<accession>A0A2C7AA70</accession>
<evidence type="ECO:0000313" key="4">
    <source>
        <dbReference type="EMBL" id="PHK94929.1"/>
    </source>
</evidence>
<dbReference type="CDD" id="cd04301">
    <property type="entry name" value="NAT_SF"/>
    <property type="match status" value="1"/>
</dbReference>
<dbReference type="NCBIfam" id="NF033083">
    <property type="entry name" value="AAC_3_I"/>
    <property type="match status" value="1"/>
</dbReference>
<dbReference type="InterPro" id="IPR050832">
    <property type="entry name" value="Bact_Acetyltransf"/>
</dbReference>
<dbReference type="InterPro" id="IPR016181">
    <property type="entry name" value="Acyl_CoA_acyltransferase"/>
</dbReference>
<comment type="caution">
    <text evidence="4">The sequence shown here is derived from an EMBL/GenBank/DDBJ whole genome shotgun (WGS) entry which is preliminary data.</text>
</comment>
<keyword evidence="2" id="KW-0012">Acyltransferase</keyword>
<reference evidence="4 5" key="1">
    <citation type="submission" date="2017-10" db="EMBL/GenBank/DDBJ databases">
        <authorList>
            <person name="Banno H."/>
            <person name="Chua N.-H."/>
        </authorList>
    </citation>
    <scope>NUCLEOTIDE SEQUENCE [LARGE SCALE GENOMIC DNA]</scope>
    <source>
        <strain evidence="4 5">YW11</strain>
    </source>
</reference>
<evidence type="ECO:0000256" key="2">
    <source>
        <dbReference type="ARBA" id="ARBA00023315"/>
    </source>
</evidence>
<dbReference type="Gene3D" id="3.40.630.30">
    <property type="match status" value="1"/>
</dbReference>
<dbReference type="AlphaFoldDB" id="A0A2C7AA70"/>
<dbReference type="InterPro" id="IPR000182">
    <property type="entry name" value="GNAT_dom"/>
</dbReference>